<organism evidence="2 3">
    <name type="scientific">Candidatus Saganbacteria bacterium CG08_land_8_20_14_0_20_45_16</name>
    <dbReference type="NCBI Taxonomy" id="2014293"/>
    <lineage>
        <taxon>Bacteria</taxon>
        <taxon>Bacillati</taxon>
        <taxon>Saganbacteria</taxon>
    </lineage>
</organism>
<accession>A0A2H0XX52</accession>
<sequence>MEILSSISRTLSYYNSKVRSQAEEAVAWVAEETDGYIDLSFLLDADPSSALACTLLAGATPPDQKGEDAGIDGDTETDAETVDADPDQEVSDADPDDEGIDADPDDEVVDADPDQETDSEVNEYCTSVPSEFSLSRPANGRTDVILTPGLEWNPSVDEDGATLGDTVTYTLIVATSRAQLESLTEEQKIAMRDGELDPDWATYFETNISDTTRTLPPLATDTQYYWVVLAHDLCDEGDHIVTSSINNFRTLGGCETAPTEFDLIGPSDLDGPQDLRPTFFWAPSDPADEGDTVHYRLEISPDGHFPPLEGTLITYNDIPASALASGYTITAALETAHAYSWRVVAIDNCLRETVSSGEPLSFTTIADCSTSPSDFLLEGPGAADLGATRVGLTPTLRWHESLDPDFGDTVTYTVHLYRVDGETEAEVYTEATTGDATSDGIVSYSLAGRYTLLNDTVYRWEVSAEDGCHNPAEAVSSFYFQTIRSCSTQPDDFTLIGPSDHGASGEGFAIDDLALSWNPSIEHDPGDEVTYRVYITTTSGAVVFDQEGITGTLINISDYAARLNFNTEYVWHVESRDSCGLTGHSNELHFFTMQSCDVTSPTAPALTGPVGADVVRSPNLTWTASVDPDSGETITYRVYVVNDETDAVIVDGRSTTDTHLDLSTIGVTLDYNTSYRWYVETTDACGNPAPAVTPMTFTTERACVTIPVADMTETEFTRGTALNLDRLSYPGSLIMARNWTYNYEATSGRLLTEDGWSDDFSPVGTREIIEDPVSHQQAFHFSTIGTDTRAILSRNPVFSNAIGWVVAWRSRLGFLEAGSLRYRGYILDPLDGSRLMRFNIEENRVWSEWCAPFSVNDFNTTAAMHNFRIEARGLAYNVYIDDGLVAGSPFTSDTSDSRNLIRYGDEAMAPDSDSFLVYLRYYNAGDSVPFATPSIYDSRVFDLSSAENNLAGAGATIDLSGVIDGTTPVTVSTRTGNSSAVDGTWSAWSDVGPGNRIDSPQGRYIQVRLTLTAPAGNSPKVDDFVIRACTYSG</sequence>
<dbReference type="EMBL" id="PEYM01000081">
    <property type="protein sequence ID" value="PIS29516.1"/>
    <property type="molecule type" value="Genomic_DNA"/>
</dbReference>
<name>A0A2H0XX52_UNCSA</name>
<dbReference type="SUPFAM" id="SSF49265">
    <property type="entry name" value="Fibronectin type III"/>
    <property type="match status" value="1"/>
</dbReference>
<proteinExistence type="predicted"/>
<evidence type="ECO:0008006" key="4">
    <source>
        <dbReference type="Google" id="ProtNLM"/>
    </source>
</evidence>
<feature type="region of interest" description="Disordered" evidence="1">
    <location>
        <begin position="58"/>
        <end position="121"/>
    </location>
</feature>
<gene>
    <name evidence="2" type="ORF">COT42_05115</name>
</gene>
<feature type="compositionally biased region" description="Acidic residues" evidence="1">
    <location>
        <begin position="69"/>
        <end position="121"/>
    </location>
</feature>
<evidence type="ECO:0000313" key="3">
    <source>
        <dbReference type="Proteomes" id="UP000231343"/>
    </source>
</evidence>
<reference evidence="2 3" key="1">
    <citation type="submission" date="2017-09" db="EMBL/GenBank/DDBJ databases">
        <title>Depth-based differentiation of microbial function through sediment-hosted aquifers and enrichment of novel symbionts in the deep terrestrial subsurface.</title>
        <authorList>
            <person name="Probst A.J."/>
            <person name="Ladd B."/>
            <person name="Jarett J.K."/>
            <person name="Geller-Mcgrath D.E."/>
            <person name="Sieber C.M."/>
            <person name="Emerson J.B."/>
            <person name="Anantharaman K."/>
            <person name="Thomas B.C."/>
            <person name="Malmstrom R."/>
            <person name="Stieglmeier M."/>
            <person name="Klingl A."/>
            <person name="Woyke T."/>
            <person name="Ryan C.M."/>
            <person name="Banfield J.F."/>
        </authorList>
    </citation>
    <scope>NUCLEOTIDE SEQUENCE [LARGE SCALE GENOMIC DNA]</scope>
    <source>
        <strain evidence="2">CG08_land_8_20_14_0_20_45_16</strain>
    </source>
</reference>
<dbReference type="Proteomes" id="UP000231343">
    <property type="component" value="Unassembled WGS sequence"/>
</dbReference>
<protein>
    <recommendedName>
        <fullName evidence="4">Fibronectin type-III domain-containing protein</fullName>
    </recommendedName>
</protein>
<evidence type="ECO:0000313" key="2">
    <source>
        <dbReference type="EMBL" id="PIS29516.1"/>
    </source>
</evidence>
<dbReference type="InterPro" id="IPR036116">
    <property type="entry name" value="FN3_sf"/>
</dbReference>
<dbReference type="InterPro" id="IPR013783">
    <property type="entry name" value="Ig-like_fold"/>
</dbReference>
<dbReference type="Gene3D" id="2.60.40.10">
    <property type="entry name" value="Immunoglobulins"/>
    <property type="match status" value="3"/>
</dbReference>
<evidence type="ECO:0000256" key="1">
    <source>
        <dbReference type="SAM" id="MobiDB-lite"/>
    </source>
</evidence>
<comment type="caution">
    <text evidence="2">The sequence shown here is derived from an EMBL/GenBank/DDBJ whole genome shotgun (WGS) entry which is preliminary data.</text>
</comment>
<dbReference type="Pfam" id="PF25788">
    <property type="entry name" value="Ig_Rha78A_N"/>
    <property type="match status" value="1"/>
</dbReference>
<dbReference type="AlphaFoldDB" id="A0A2H0XX52"/>